<keyword evidence="7" id="KW-0547">Nucleotide-binding</keyword>
<dbReference type="GO" id="GO:0004326">
    <property type="term" value="F:tetrahydrofolylpolyglutamate synthase activity"/>
    <property type="evidence" value="ECO:0007669"/>
    <property type="project" value="UniProtKB-EC"/>
</dbReference>
<dbReference type="InterPro" id="IPR001645">
    <property type="entry name" value="Folylpolyglutamate_synth"/>
</dbReference>
<proteinExistence type="inferred from homology"/>
<dbReference type="PROSITE" id="PS01012">
    <property type="entry name" value="FOLYLPOLYGLU_SYNT_2"/>
    <property type="match status" value="1"/>
</dbReference>
<protein>
    <recommendedName>
        <fullName evidence="3">tetrahydrofolate synthase</fullName>
        <ecNumber evidence="3">6.3.2.17</ecNumber>
    </recommendedName>
    <alternativeName>
        <fullName evidence="11">Folylpoly-gamma-glutamate synthetase</fullName>
    </alternativeName>
    <alternativeName>
        <fullName evidence="10">Tetrahydrofolylpolyglutamate synthase</fullName>
    </alternativeName>
</protein>
<organism evidence="13 14">
    <name type="scientific">Cherax quadricarinatus</name>
    <name type="common">Australian red claw crayfish</name>
    <dbReference type="NCBI Taxonomy" id="27406"/>
    <lineage>
        <taxon>Eukaryota</taxon>
        <taxon>Metazoa</taxon>
        <taxon>Ecdysozoa</taxon>
        <taxon>Arthropoda</taxon>
        <taxon>Crustacea</taxon>
        <taxon>Multicrustacea</taxon>
        <taxon>Malacostraca</taxon>
        <taxon>Eumalacostraca</taxon>
        <taxon>Eucarida</taxon>
        <taxon>Decapoda</taxon>
        <taxon>Pleocyemata</taxon>
        <taxon>Astacidea</taxon>
        <taxon>Parastacoidea</taxon>
        <taxon>Parastacidae</taxon>
        <taxon>Cherax</taxon>
    </lineage>
</organism>
<dbReference type="SUPFAM" id="SSF53623">
    <property type="entry name" value="MurD-like peptide ligases, catalytic domain"/>
    <property type="match status" value="1"/>
</dbReference>
<keyword evidence="8" id="KW-0067">ATP-binding</keyword>
<evidence type="ECO:0000256" key="8">
    <source>
        <dbReference type="ARBA" id="ARBA00022840"/>
    </source>
</evidence>
<dbReference type="EC" id="6.3.2.17" evidence="3"/>
<gene>
    <name evidence="13" type="ORF">OTU49_002813</name>
</gene>
<dbReference type="GO" id="GO:0006730">
    <property type="term" value="P:one-carbon metabolic process"/>
    <property type="evidence" value="ECO:0007669"/>
    <property type="project" value="UniProtKB-KW"/>
</dbReference>
<dbReference type="InterPro" id="IPR018109">
    <property type="entry name" value="Folylpolyglutamate_synth_CS"/>
</dbReference>
<comment type="similarity">
    <text evidence="2">Belongs to the folylpolyglutamate synthase family.</text>
</comment>
<evidence type="ECO:0000256" key="6">
    <source>
        <dbReference type="ARBA" id="ARBA00022723"/>
    </source>
</evidence>
<evidence type="ECO:0000256" key="1">
    <source>
        <dbReference type="ARBA" id="ARBA00005150"/>
    </source>
</evidence>
<keyword evidence="4" id="KW-0554">One-carbon metabolism</keyword>
<dbReference type="GO" id="GO:0005739">
    <property type="term" value="C:mitochondrion"/>
    <property type="evidence" value="ECO:0007669"/>
    <property type="project" value="TreeGrafter"/>
</dbReference>
<dbReference type="PANTHER" id="PTHR11136:SF5">
    <property type="entry name" value="FOLYLPOLYGLUTAMATE SYNTHASE, MITOCHONDRIAL"/>
    <property type="match status" value="1"/>
</dbReference>
<dbReference type="PROSITE" id="PS01011">
    <property type="entry name" value="FOLYLPOLYGLU_SYNT_1"/>
    <property type="match status" value="1"/>
</dbReference>
<evidence type="ECO:0000313" key="13">
    <source>
        <dbReference type="EMBL" id="KAK8740993.1"/>
    </source>
</evidence>
<dbReference type="Gene3D" id="3.90.190.20">
    <property type="entry name" value="Mur ligase, C-terminal domain"/>
    <property type="match status" value="1"/>
</dbReference>
<comment type="catalytic activity">
    <reaction evidence="12">
        <text>(6S)-5,6,7,8-tetrahydrofolyl-(gamma-L-Glu)(n) + L-glutamate + ATP = (6S)-5,6,7,8-tetrahydrofolyl-(gamma-L-Glu)(n+1) + ADP + phosphate + H(+)</text>
        <dbReference type="Rhea" id="RHEA:10580"/>
        <dbReference type="Rhea" id="RHEA-COMP:14738"/>
        <dbReference type="Rhea" id="RHEA-COMP:14740"/>
        <dbReference type="ChEBI" id="CHEBI:15378"/>
        <dbReference type="ChEBI" id="CHEBI:29985"/>
        <dbReference type="ChEBI" id="CHEBI:30616"/>
        <dbReference type="ChEBI" id="CHEBI:43474"/>
        <dbReference type="ChEBI" id="CHEBI:141005"/>
        <dbReference type="ChEBI" id="CHEBI:456216"/>
        <dbReference type="EC" id="6.3.2.17"/>
    </reaction>
</comment>
<comment type="pathway">
    <text evidence="1">Cofactor biosynthesis; tetrahydrofolylpolyglutamate biosynthesis.</text>
</comment>
<accession>A0AAW0XNX9</accession>
<evidence type="ECO:0000256" key="5">
    <source>
        <dbReference type="ARBA" id="ARBA00022598"/>
    </source>
</evidence>
<evidence type="ECO:0000256" key="3">
    <source>
        <dbReference type="ARBA" id="ARBA00013025"/>
    </source>
</evidence>
<dbReference type="FunFam" id="3.40.1190.10:FF:000008">
    <property type="entry name" value="Folylpolyglutamate synthase"/>
    <property type="match status" value="1"/>
</dbReference>
<evidence type="ECO:0000256" key="2">
    <source>
        <dbReference type="ARBA" id="ARBA00008276"/>
    </source>
</evidence>
<keyword evidence="6" id="KW-0479">Metal-binding</keyword>
<dbReference type="NCBIfam" id="TIGR01499">
    <property type="entry name" value="folC"/>
    <property type="match status" value="1"/>
</dbReference>
<dbReference type="EMBL" id="JARKIK010000032">
    <property type="protein sequence ID" value="KAK8740993.1"/>
    <property type="molecule type" value="Genomic_DNA"/>
</dbReference>
<keyword evidence="9" id="KW-0460">Magnesium</keyword>
<sequence length="631" mass="70697">MNSFTYCIWRSVRAALYTAMEHHHHATRTLTRHTHTDVDHQYENAVRTLNSLQSNAVTLQRIRQDRDHVITQNVLSSERFLERIGVTRSDLDKLSVIHVAGTKGKGSTCAFIESILREHGYRTGFYSSPHLVAVRERIRINGQPLPKEDFTEHFWDVYNKLAAKKESEDDMPAYFKFLTVMGLKVFLREEVDVVVLEVGIGGECDCTNVVKKPVVCGITTLDIDHTSILGNTIESIAWHKAGIMKPGVPTFTVDQQQSSSLLVMMERAKEKKCELYIVPPLESYGWDKRPLQLGLAGSVQYQNASLALQVSQYWINSQIKGTDANIRCMSTPHAAHVNLKVAAPYTLSDEEVCGLKSVVWPGRSQVMPYGPLTFFIDGAHTVASMQACVDWFVKTVQLHTSHDKMKPYRVLMFNSTGDRDPETLLKFLAACKFDLTVFTTNLITTTMNASSDQTNYSVSPDEMHLRCERQRNTWIRIVRELQNSKQIHICPEKSVQSENITEESPQKKQNNIIRESGDNLNLSTSLPATDVPSIIFPCIHDALAWLSCERVPNLRGELLTPPAFPPPPQLREATQVQILVTGSLHLVGGVLALIDPGLSSAMHTRTAHNKPPSLTDLVLNNYAQFSSPGAP</sequence>
<evidence type="ECO:0000256" key="11">
    <source>
        <dbReference type="ARBA" id="ARBA00030876"/>
    </source>
</evidence>
<dbReference type="Gene3D" id="3.40.1190.10">
    <property type="entry name" value="Mur-like, catalytic domain"/>
    <property type="match status" value="1"/>
</dbReference>
<dbReference type="GO" id="GO:0046872">
    <property type="term" value="F:metal ion binding"/>
    <property type="evidence" value="ECO:0007669"/>
    <property type="project" value="UniProtKB-KW"/>
</dbReference>
<keyword evidence="14" id="KW-1185">Reference proteome</keyword>
<evidence type="ECO:0000256" key="7">
    <source>
        <dbReference type="ARBA" id="ARBA00022741"/>
    </source>
</evidence>
<evidence type="ECO:0000313" key="14">
    <source>
        <dbReference type="Proteomes" id="UP001445076"/>
    </source>
</evidence>
<evidence type="ECO:0000256" key="4">
    <source>
        <dbReference type="ARBA" id="ARBA00022563"/>
    </source>
</evidence>
<dbReference type="InterPro" id="IPR036615">
    <property type="entry name" value="Mur_ligase_C_dom_sf"/>
</dbReference>
<evidence type="ECO:0000256" key="10">
    <source>
        <dbReference type="ARBA" id="ARBA00030592"/>
    </source>
</evidence>
<evidence type="ECO:0000256" key="12">
    <source>
        <dbReference type="ARBA" id="ARBA00047493"/>
    </source>
</evidence>
<comment type="caution">
    <text evidence="13">The sequence shown here is derived from an EMBL/GenBank/DDBJ whole genome shotgun (WGS) entry which is preliminary data.</text>
</comment>
<evidence type="ECO:0000256" key="9">
    <source>
        <dbReference type="ARBA" id="ARBA00022842"/>
    </source>
</evidence>
<reference evidence="13 14" key="1">
    <citation type="journal article" date="2024" name="BMC Genomics">
        <title>Genome assembly of redclaw crayfish (Cherax quadricarinatus) provides insights into its immune adaptation and hypoxia tolerance.</title>
        <authorList>
            <person name="Liu Z."/>
            <person name="Zheng J."/>
            <person name="Li H."/>
            <person name="Fang K."/>
            <person name="Wang S."/>
            <person name="He J."/>
            <person name="Zhou D."/>
            <person name="Weng S."/>
            <person name="Chi M."/>
            <person name="Gu Z."/>
            <person name="He J."/>
            <person name="Li F."/>
            <person name="Wang M."/>
        </authorList>
    </citation>
    <scope>NUCLEOTIDE SEQUENCE [LARGE SCALE GENOMIC DNA]</scope>
    <source>
        <strain evidence="13">ZL_2023a</strain>
    </source>
</reference>
<keyword evidence="5" id="KW-0436">Ligase</keyword>
<dbReference type="PANTHER" id="PTHR11136">
    <property type="entry name" value="FOLYLPOLYGLUTAMATE SYNTHASE-RELATED"/>
    <property type="match status" value="1"/>
</dbReference>
<dbReference type="GO" id="GO:0005829">
    <property type="term" value="C:cytosol"/>
    <property type="evidence" value="ECO:0007669"/>
    <property type="project" value="TreeGrafter"/>
</dbReference>
<dbReference type="Proteomes" id="UP001445076">
    <property type="component" value="Unassembled WGS sequence"/>
</dbReference>
<dbReference type="SUPFAM" id="SSF53244">
    <property type="entry name" value="MurD-like peptide ligases, peptide-binding domain"/>
    <property type="match status" value="1"/>
</dbReference>
<dbReference type="GO" id="GO:0005524">
    <property type="term" value="F:ATP binding"/>
    <property type="evidence" value="ECO:0007669"/>
    <property type="project" value="UniProtKB-KW"/>
</dbReference>
<dbReference type="InterPro" id="IPR036565">
    <property type="entry name" value="Mur-like_cat_sf"/>
</dbReference>
<dbReference type="AlphaFoldDB" id="A0AAW0XNX9"/>
<name>A0AAW0XNX9_CHEQU</name>